<reference evidence="2" key="1">
    <citation type="journal article" date="2015" name="PLoS Genet.">
        <title>The dynamic genome and transcriptome of the human fungal pathogen Blastomyces and close relative Emmonsia.</title>
        <authorList>
            <person name="Munoz J.F."/>
            <person name="Gauthier G.M."/>
            <person name="Desjardins C.A."/>
            <person name="Gallo J.E."/>
            <person name="Holder J."/>
            <person name="Sullivan T.D."/>
            <person name="Marty A.J."/>
            <person name="Carmen J.C."/>
            <person name="Chen Z."/>
            <person name="Ding L."/>
            <person name="Gujja S."/>
            <person name="Magrini V."/>
            <person name="Misas E."/>
            <person name="Mitreva M."/>
            <person name="Priest M."/>
            <person name="Saif S."/>
            <person name="Whiston E.A."/>
            <person name="Young S."/>
            <person name="Zeng Q."/>
            <person name="Goldman W.E."/>
            <person name="Mardis E.R."/>
            <person name="Taylor J.W."/>
            <person name="McEwen J.G."/>
            <person name="Clay O.K."/>
            <person name="Klein B.S."/>
            <person name="Cuomo C.A."/>
        </authorList>
    </citation>
    <scope>NUCLEOTIDE SEQUENCE [LARGE SCALE GENOMIC DNA]</scope>
    <source>
        <strain evidence="2">UAMH 3008</strain>
    </source>
</reference>
<dbReference type="VEuPathDB" id="FungiDB:EMCG_05700"/>
<evidence type="ECO:0000313" key="2">
    <source>
        <dbReference type="Proteomes" id="UP000034164"/>
    </source>
</evidence>
<proteinExistence type="predicted"/>
<name>A0A0G2IEB5_9EURO</name>
<sequence>TMPYLPCPDCLEYTADVSARFSCGPDTNISKLEMTFSAQHNGLRRALVFQEVGEYIDPVSMRGSRGIEGLHPDIAVKFCLTRPGC</sequence>
<feature type="non-terminal residue" evidence="1">
    <location>
        <position position="85"/>
    </location>
</feature>
<dbReference type="EMBL" id="LCZI01000070">
    <property type="protein sequence ID" value="KKZ68665.1"/>
    <property type="molecule type" value="Genomic_DNA"/>
</dbReference>
<evidence type="ECO:0000313" key="1">
    <source>
        <dbReference type="EMBL" id="KKZ68665.1"/>
    </source>
</evidence>
<dbReference type="Proteomes" id="UP000034164">
    <property type="component" value="Unassembled WGS sequence"/>
</dbReference>
<dbReference type="AlphaFoldDB" id="A0A0G2IEB5"/>
<organism evidence="1 2">
    <name type="scientific">[Emmonsia] crescens</name>
    <dbReference type="NCBI Taxonomy" id="73230"/>
    <lineage>
        <taxon>Eukaryota</taxon>
        <taxon>Fungi</taxon>
        <taxon>Dikarya</taxon>
        <taxon>Ascomycota</taxon>
        <taxon>Pezizomycotina</taxon>
        <taxon>Eurotiomycetes</taxon>
        <taxon>Eurotiomycetidae</taxon>
        <taxon>Onygenales</taxon>
        <taxon>Ajellomycetaceae</taxon>
        <taxon>Emergomyces</taxon>
    </lineage>
</organism>
<accession>A0A0G2IEB5</accession>
<protein>
    <submittedName>
        <fullName evidence="1">Uncharacterized protein</fullName>
    </submittedName>
</protein>
<comment type="caution">
    <text evidence="1">The sequence shown here is derived from an EMBL/GenBank/DDBJ whole genome shotgun (WGS) entry which is preliminary data.</text>
</comment>
<gene>
    <name evidence="1" type="ORF">EMCG_05700</name>
</gene>
<feature type="non-terminal residue" evidence="1">
    <location>
        <position position="1"/>
    </location>
</feature>